<accession>A0A6G1LPP5</accession>
<keyword evidence="1" id="KW-0472">Membrane</keyword>
<evidence type="ECO:0000313" key="3">
    <source>
        <dbReference type="Proteomes" id="UP000799436"/>
    </source>
</evidence>
<name>A0A6G1LPP5_9PEZI</name>
<dbReference type="PANTHER" id="PTHR35340">
    <property type="entry name" value="PQQ ENZYME REPEAT PROTEIN-RELATED"/>
    <property type="match status" value="1"/>
</dbReference>
<dbReference type="Proteomes" id="UP000799436">
    <property type="component" value="Unassembled WGS sequence"/>
</dbReference>
<dbReference type="Pfam" id="PF14269">
    <property type="entry name" value="Arylsulfotran_2"/>
    <property type="match status" value="1"/>
</dbReference>
<evidence type="ECO:0008006" key="4">
    <source>
        <dbReference type="Google" id="ProtNLM"/>
    </source>
</evidence>
<feature type="non-terminal residue" evidence="2">
    <location>
        <position position="1"/>
    </location>
</feature>
<keyword evidence="1" id="KW-0812">Transmembrane</keyword>
<dbReference type="InterPro" id="IPR053143">
    <property type="entry name" value="Arylsulfate_ST"/>
</dbReference>
<dbReference type="PANTHER" id="PTHR35340:SF5">
    <property type="entry name" value="ASST-DOMAIN-CONTAINING PROTEIN"/>
    <property type="match status" value="1"/>
</dbReference>
<evidence type="ECO:0000313" key="2">
    <source>
        <dbReference type="EMBL" id="KAF2774569.1"/>
    </source>
</evidence>
<evidence type="ECO:0000256" key="1">
    <source>
        <dbReference type="SAM" id="Phobius"/>
    </source>
</evidence>
<keyword evidence="3" id="KW-1185">Reference proteome</keyword>
<sequence>GFAGHLSNSLVPDTKLKAPKVNFRTYTPECSDGYYLLTPKGHKVKNPGPIILDSRGDLVWSQHFDNDYGGQAYDLQVNGESLTFWLGDDRIRGHGDGHFHMLDSSYDVVKQVGAANGLSADLHEFLITPDSTGIVISFNIAQHEVQSVGRKFKDEWNQFIWECVFQEIDLETGDVKFQWIASEHVNLTSTYRTLTDPRIASMGNGDAGTQQNPFDWFHMNSVEKDEHGNYLICARYTHAVYYISGRDGSIIWTLGGKDNRFKDLTSGHALIFAWQHDARFVQFDDFTDVYTRPNQTEGFTTKLMTIFDNAADDWDYTYGPPYSRGMLLEVQQMKGDNQAYTVRLIQSYVHPQQIRSSAQGSMSLIHSTSSNESDAHVLIGYGINPVVAEYSSNGTLLCDLRFGAKKGWETGDIQSYRAFKIPTSDWIGRPFFPPAIAAKANTVYVSWSGATEVREWLLQVSAEKRAVEDGRWTDVARVPKIGFETAIVLPTECQGVRNLRVSALDKNGQLLKYGVSDVLQRGLLRHAARVGISDSGALYMSAGVMLVACASIMLFLTRVLRRHGRR</sequence>
<dbReference type="OrthoDB" id="5427350at2759"/>
<protein>
    <recommendedName>
        <fullName evidence="4">ASST-domain-containing protein</fullName>
    </recommendedName>
</protein>
<organism evidence="2 3">
    <name type="scientific">Teratosphaeria nubilosa</name>
    <dbReference type="NCBI Taxonomy" id="161662"/>
    <lineage>
        <taxon>Eukaryota</taxon>
        <taxon>Fungi</taxon>
        <taxon>Dikarya</taxon>
        <taxon>Ascomycota</taxon>
        <taxon>Pezizomycotina</taxon>
        <taxon>Dothideomycetes</taxon>
        <taxon>Dothideomycetidae</taxon>
        <taxon>Mycosphaerellales</taxon>
        <taxon>Teratosphaeriaceae</taxon>
        <taxon>Teratosphaeria</taxon>
    </lineage>
</organism>
<gene>
    <name evidence="2" type="ORF">EJ03DRAFT_263216</name>
</gene>
<proteinExistence type="predicted"/>
<feature type="transmembrane region" description="Helical" evidence="1">
    <location>
        <begin position="537"/>
        <end position="556"/>
    </location>
</feature>
<dbReference type="InterPro" id="IPR039535">
    <property type="entry name" value="ASST-like"/>
</dbReference>
<keyword evidence="1" id="KW-1133">Transmembrane helix</keyword>
<dbReference type="AlphaFoldDB" id="A0A6G1LPP5"/>
<reference evidence="2" key="1">
    <citation type="journal article" date="2020" name="Stud. Mycol.">
        <title>101 Dothideomycetes genomes: a test case for predicting lifestyles and emergence of pathogens.</title>
        <authorList>
            <person name="Haridas S."/>
            <person name="Albert R."/>
            <person name="Binder M."/>
            <person name="Bloem J."/>
            <person name="Labutti K."/>
            <person name="Salamov A."/>
            <person name="Andreopoulos B."/>
            <person name="Baker S."/>
            <person name="Barry K."/>
            <person name="Bills G."/>
            <person name="Bluhm B."/>
            <person name="Cannon C."/>
            <person name="Castanera R."/>
            <person name="Culley D."/>
            <person name="Daum C."/>
            <person name="Ezra D."/>
            <person name="Gonzalez J."/>
            <person name="Henrissat B."/>
            <person name="Kuo A."/>
            <person name="Liang C."/>
            <person name="Lipzen A."/>
            <person name="Lutzoni F."/>
            <person name="Magnuson J."/>
            <person name="Mondo S."/>
            <person name="Nolan M."/>
            <person name="Ohm R."/>
            <person name="Pangilinan J."/>
            <person name="Park H.-J."/>
            <person name="Ramirez L."/>
            <person name="Alfaro M."/>
            <person name="Sun H."/>
            <person name="Tritt A."/>
            <person name="Yoshinaga Y."/>
            <person name="Zwiers L.-H."/>
            <person name="Turgeon B."/>
            <person name="Goodwin S."/>
            <person name="Spatafora J."/>
            <person name="Crous P."/>
            <person name="Grigoriev I."/>
        </authorList>
    </citation>
    <scope>NUCLEOTIDE SEQUENCE</scope>
    <source>
        <strain evidence="2">CBS 116005</strain>
    </source>
</reference>
<dbReference type="EMBL" id="ML995808">
    <property type="protein sequence ID" value="KAF2774569.1"/>
    <property type="molecule type" value="Genomic_DNA"/>
</dbReference>